<name>A0A1T1H6H7_9GAMM</name>
<evidence type="ECO:0000313" key="1">
    <source>
        <dbReference type="EMBL" id="OOV85452.1"/>
    </source>
</evidence>
<comment type="caution">
    <text evidence="1">The sequence shown here is derived from an EMBL/GenBank/DDBJ whole genome shotgun (WGS) entry which is preliminary data.</text>
</comment>
<protein>
    <submittedName>
        <fullName evidence="1">Uncharacterized protein</fullName>
    </submittedName>
</protein>
<sequence length="70" mass="8094">MLVKVDDGFYLNSHHIIAIRINRDLLDTFVVSVEYTPNSVQNTGVFEKKFNARRDAEHYLQTLNQIIGKS</sequence>
<proteinExistence type="predicted"/>
<dbReference type="EMBL" id="MVKX01000001">
    <property type="protein sequence ID" value="OOV85452.1"/>
    <property type="molecule type" value="Genomic_DNA"/>
</dbReference>
<dbReference type="Proteomes" id="UP000191160">
    <property type="component" value="Unassembled WGS sequence"/>
</dbReference>
<gene>
    <name evidence="1" type="ORF">B1202_02060</name>
</gene>
<organism evidence="1 2">
    <name type="scientific">Acinetobacter amyesii</name>
    <dbReference type="NCBI Taxonomy" id="2942470"/>
    <lineage>
        <taxon>Bacteria</taxon>
        <taxon>Pseudomonadati</taxon>
        <taxon>Pseudomonadota</taxon>
        <taxon>Gammaproteobacteria</taxon>
        <taxon>Moraxellales</taxon>
        <taxon>Moraxellaceae</taxon>
        <taxon>Acinetobacter</taxon>
    </lineage>
</organism>
<reference evidence="1 2" key="1">
    <citation type="submission" date="2017-02" db="EMBL/GenBank/DDBJ databases">
        <title>Acinetobacter sp. ANC 4945, whole genome shotgun sequencing project.</title>
        <authorList>
            <person name="Radolfova-Krizova L."/>
            <person name="Al Atrouni A."/>
            <person name="Nemec A."/>
        </authorList>
    </citation>
    <scope>NUCLEOTIDE SEQUENCE [LARGE SCALE GENOMIC DNA]</scope>
    <source>
        <strain evidence="1 2">ANC 4945</strain>
    </source>
</reference>
<dbReference type="AlphaFoldDB" id="A0A1T1H6H7"/>
<accession>A0A1T1H6H7</accession>
<keyword evidence="2" id="KW-1185">Reference proteome</keyword>
<dbReference type="RefSeq" id="WP_078188898.1">
    <property type="nucleotide sequence ID" value="NZ_JAMCOZ010000010.1"/>
</dbReference>
<evidence type="ECO:0000313" key="2">
    <source>
        <dbReference type="Proteomes" id="UP000191160"/>
    </source>
</evidence>